<evidence type="ECO:0000256" key="4">
    <source>
        <dbReference type="ARBA" id="ARBA00023157"/>
    </source>
</evidence>
<dbReference type="Proteomes" id="UP001649381">
    <property type="component" value="Unassembled WGS sequence"/>
</dbReference>
<comment type="caution">
    <text evidence="8">The sequence shown here is derived from an EMBL/GenBank/DDBJ whole genome shotgun (WGS) entry which is preliminary data.</text>
</comment>
<dbReference type="Pfam" id="PF13462">
    <property type="entry name" value="Thioredoxin_4"/>
    <property type="match status" value="1"/>
</dbReference>
<dbReference type="InterPro" id="IPR013766">
    <property type="entry name" value="Thioredoxin_domain"/>
</dbReference>
<keyword evidence="4" id="KW-1015">Disulfide bond</keyword>
<keyword evidence="9" id="KW-1185">Reference proteome</keyword>
<evidence type="ECO:0000313" key="8">
    <source>
        <dbReference type="EMBL" id="MCF6136318.1"/>
    </source>
</evidence>
<dbReference type="InterPro" id="IPR036249">
    <property type="entry name" value="Thioredoxin-like_sf"/>
</dbReference>
<evidence type="ECO:0000256" key="1">
    <source>
        <dbReference type="ARBA" id="ARBA00005791"/>
    </source>
</evidence>
<keyword evidence="2" id="KW-0732">Signal</keyword>
<accession>A0ABS9GU01</accession>
<evidence type="ECO:0000259" key="7">
    <source>
        <dbReference type="PROSITE" id="PS51352"/>
    </source>
</evidence>
<evidence type="ECO:0000313" key="9">
    <source>
        <dbReference type="Proteomes" id="UP001649381"/>
    </source>
</evidence>
<dbReference type="PANTHER" id="PTHR13887">
    <property type="entry name" value="GLUTATHIONE S-TRANSFERASE KAPPA"/>
    <property type="match status" value="1"/>
</dbReference>
<name>A0ABS9GU01_9BACL</name>
<reference evidence="8 9" key="1">
    <citation type="submission" date="2022-01" db="EMBL/GenBank/DDBJ databases">
        <title>Alkalihalobacillus sp. EGI L200015, a novel bacterium isolated from a salt lake sediment.</title>
        <authorList>
            <person name="Gao L."/>
            <person name="Fang B.-Z."/>
            <person name="Li W.-J."/>
        </authorList>
    </citation>
    <scope>NUCLEOTIDE SEQUENCE [LARGE SCALE GENOMIC DNA]</scope>
    <source>
        <strain evidence="8 9">KCTC 12718</strain>
    </source>
</reference>
<keyword evidence="5" id="KW-0676">Redox-active center</keyword>
<feature type="domain" description="Thioredoxin" evidence="7">
    <location>
        <begin position="36"/>
        <end position="201"/>
    </location>
</feature>
<keyword evidence="3" id="KW-0560">Oxidoreductase</keyword>
<protein>
    <submittedName>
        <fullName evidence="8">DsbA family protein</fullName>
    </submittedName>
</protein>
<feature type="transmembrane region" description="Helical" evidence="6">
    <location>
        <begin position="20"/>
        <end position="39"/>
    </location>
</feature>
<dbReference type="PANTHER" id="PTHR13887:SF14">
    <property type="entry name" value="DISULFIDE BOND FORMATION PROTEIN D"/>
    <property type="match status" value="1"/>
</dbReference>
<keyword evidence="6" id="KW-0812">Transmembrane</keyword>
<proteinExistence type="inferred from homology"/>
<gene>
    <name evidence="8" type="ORF">L2716_01165</name>
</gene>
<dbReference type="SUPFAM" id="SSF52833">
    <property type="entry name" value="Thioredoxin-like"/>
    <property type="match status" value="1"/>
</dbReference>
<sequence length="241" mass="26386">MAKKKKTTVYKPPKNSSKGFIMAIGGIFVLVAVLLIIIGNQNPAQNDGSSNHDSTSGKQLDVTYEGQPTVGEKDAPVKLVEFFDFKCPHCAAFAQQVYPQIKKDFIDTGKANMTFINKPFLAPDSITAASVGEAVYKQNPDAFLTYYDAVLENQGDMQENWATEKFLVGLVEENVDGIDLDQLKKDIDSDAVKEAVDLDREMSAQVESTPTILVNGKKVELDYEASIKPAIEKALEEADGQ</sequence>
<dbReference type="EMBL" id="JAKIJS010000001">
    <property type="protein sequence ID" value="MCF6136318.1"/>
    <property type="molecule type" value="Genomic_DNA"/>
</dbReference>
<evidence type="ECO:0000256" key="2">
    <source>
        <dbReference type="ARBA" id="ARBA00022729"/>
    </source>
</evidence>
<evidence type="ECO:0000256" key="3">
    <source>
        <dbReference type="ARBA" id="ARBA00023002"/>
    </source>
</evidence>
<dbReference type="RefSeq" id="WP_236330800.1">
    <property type="nucleotide sequence ID" value="NZ_JAKIJS010000001.1"/>
</dbReference>
<keyword evidence="6" id="KW-1133">Transmembrane helix</keyword>
<evidence type="ECO:0000256" key="6">
    <source>
        <dbReference type="SAM" id="Phobius"/>
    </source>
</evidence>
<organism evidence="8 9">
    <name type="scientific">Pseudalkalibacillus berkeleyi</name>
    <dbReference type="NCBI Taxonomy" id="1069813"/>
    <lineage>
        <taxon>Bacteria</taxon>
        <taxon>Bacillati</taxon>
        <taxon>Bacillota</taxon>
        <taxon>Bacilli</taxon>
        <taxon>Bacillales</taxon>
        <taxon>Fictibacillaceae</taxon>
        <taxon>Pseudalkalibacillus</taxon>
    </lineage>
</organism>
<keyword evidence="6" id="KW-0472">Membrane</keyword>
<evidence type="ECO:0000256" key="5">
    <source>
        <dbReference type="ARBA" id="ARBA00023284"/>
    </source>
</evidence>
<dbReference type="PROSITE" id="PS51352">
    <property type="entry name" value="THIOREDOXIN_2"/>
    <property type="match status" value="1"/>
</dbReference>
<dbReference type="Gene3D" id="3.40.30.10">
    <property type="entry name" value="Glutaredoxin"/>
    <property type="match status" value="1"/>
</dbReference>
<comment type="similarity">
    <text evidence="1">Belongs to the thioredoxin family. DsbA subfamily.</text>
</comment>
<dbReference type="InterPro" id="IPR012336">
    <property type="entry name" value="Thioredoxin-like_fold"/>
</dbReference>